<reference evidence="1" key="1">
    <citation type="submission" date="2023-04" db="EMBL/GenBank/DDBJ databases">
        <title>Ambrosiozyma monospora NBRC 1965.</title>
        <authorList>
            <person name="Ichikawa N."/>
            <person name="Sato H."/>
            <person name="Tonouchi N."/>
        </authorList>
    </citation>
    <scope>NUCLEOTIDE SEQUENCE</scope>
    <source>
        <strain evidence="1">NBRC 1965</strain>
    </source>
</reference>
<dbReference type="OrthoDB" id="4073795at2759"/>
<sequence>MSEIIPTLKRSLSKEKELMSEKLIGPDGQGGDEQTLGVKRVKLGPTTHDEEATTTTTTTELETTTRKYYPNIFLNMPFDVIEVMLKEGGLSRRDILNLSMLSSKHRVKFYELVYQKIKLTWSNFQTFHECFKNKELVNCVRVFSDLKDKKATNYGEWNISMKDLLSDCPNLRSFVIEVMTSARSLKYQDKFDVDLSDKITEMKLITHSQEAGDDSMFELPQLQKFHNVRKLTLNGFQLWKDKFFYPKYKPDFSDWKIRRKDGKLVELQDLSLINCRWNHPESLPEIFSPTYPTPSSLTSTKDSFTSPRSISLYYSEDSSSFVTTERFKSWLDNDKDEMFLFQTRFYMNLKRLNLVIVNHNYEENKFIYYYPWLNWINFKRTFPVQNADTDEIETSCILSQLEELILVGWRVLNVEELEKCFGYTQGHAHGHAHGHKERQEMKYSMKRIKLYIARSGAYGVDISDKDVLFLKLVKETLLKIFGPECSVTVGYVKECIDDGRYNDIFSKLE</sequence>
<comment type="caution">
    <text evidence="1">The sequence shown here is derived from an EMBL/GenBank/DDBJ whole genome shotgun (WGS) entry which is preliminary data.</text>
</comment>
<dbReference type="Proteomes" id="UP001165063">
    <property type="component" value="Unassembled WGS sequence"/>
</dbReference>
<dbReference type="AlphaFoldDB" id="A0A9W6YRD6"/>
<dbReference type="EMBL" id="BSXU01000104">
    <property type="protein sequence ID" value="GMG19315.1"/>
    <property type="molecule type" value="Genomic_DNA"/>
</dbReference>
<protein>
    <submittedName>
        <fullName evidence="1">Unnamed protein product</fullName>
    </submittedName>
</protein>
<name>A0A9W6YRD6_AMBMO</name>
<proteinExistence type="predicted"/>
<evidence type="ECO:0000313" key="1">
    <source>
        <dbReference type="EMBL" id="GMG19315.1"/>
    </source>
</evidence>
<keyword evidence="2" id="KW-1185">Reference proteome</keyword>
<evidence type="ECO:0000313" key="2">
    <source>
        <dbReference type="Proteomes" id="UP001165063"/>
    </source>
</evidence>
<accession>A0A9W6YRD6</accession>
<gene>
    <name evidence="1" type="ORF">Amon01_000037100</name>
</gene>
<organism evidence="1 2">
    <name type="scientific">Ambrosiozyma monospora</name>
    <name type="common">Yeast</name>
    <name type="synonym">Endomycopsis monosporus</name>
    <dbReference type="NCBI Taxonomy" id="43982"/>
    <lineage>
        <taxon>Eukaryota</taxon>
        <taxon>Fungi</taxon>
        <taxon>Dikarya</taxon>
        <taxon>Ascomycota</taxon>
        <taxon>Saccharomycotina</taxon>
        <taxon>Pichiomycetes</taxon>
        <taxon>Pichiales</taxon>
        <taxon>Pichiaceae</taxon>
        <taxon>Ambrosiozyma</taxon>
    </lineage>
</organism>